<dbReference type="PANTHER" id="PTHR20886">
    <property type="entry name" value="VANG-LIKE PROTEIN"/>
    <property type="match status" value="1"/>
</dbReference>
<feature type="compositionally biased region" description="Low complexity" evidence="8">
    <location>
        <begin position="16"/>
        <end position="28"/>
    </location>
</feature>
<feature type="compositionally biased region" description="Basic and acidic residues" evidence="8">
    <location>
        <begin position="74"/>
        <end position="86"/>
    </location>
</feature>
<dbReference type="EMBL" id="JAIZAY010000010">
    <property type="protein sequence ID" value="KAJ8035258.1"/>
    <property type="molecule type" value="Genomic_DNA"/>
</dbReference>
<protein>
    <recommendedName>
        <fullName evidence="7">Vang-like protein</fullName>
    </recommendedName>
</protein>
<gene>
    <name evidence="10" type="ORF">HOLleu_22422</name>
</gene>
<dbReference type="Proteomes" id="UP001152320">
    <property type="component" value="Chromosome 10"/>
</dbReference>
<feature type="region of interest" description="Disordered" evidence="8">
    <location>
        <begin position="1"/>
        <end position="113"/>
    </location>
</feature>
<dbReference type="PIRSF" id="PIRSF007991">
    <property type="entry name" value="Strabismus"/>
    <property type="match status" value="1"/>
</dbReference>
<keyword evidence="4 9" id="KW-1133">Transmembrane helix</keyword>
<keyword evidence="2 7" id="KW-1003">Cell membrane</keyword>
<dbReference type="Pfam" id="PF06638">
    <property type="entry name" value="Strabismus"/>
    <property type="match status" value="1"/>
</dbReference>
<reference evidence="10" key="1">
    <citation type="submission" date="2021-10" db="EMBL/GenBank/DDBJ databases">
        <title>Tropical sea cucumber genome reveals ecological adaptation and Cuvierian tubules defense mechanism.</title>
        <authorList>
            <person name="Chen T."/>
        </authorList>
    </citation>
    <scope>NUCLEOTIDE SEQUENCE</scope>
    <source>
        <strain evidence="10">Nanhai2018</strain>
        <tissue evidence="10">Muscle</tissue>
    </source>
</reference>
<proteinExistence type="inferred from homology"/>
<evidence type="ECO:0000256" key="2">
    <source>
        <dbReference type="ARBA" id="ARBA00022475"/>
    </source>
</evidence>
<feature type="compositionally biased region" description="Polar residues" evidence="8">
    <location>
        <begin position="100"/>
        <end position="111"/>
    </location>
</feature>
<dbReference type="GO" id="GO:0005886">
    <property type="term" value="C:plasma membrane"/>
    <property type="evidence" value="ECO:0007669"/>
    <property type="project" value="UniProtKB-SubCell"/>
</dbReference>
<evidence type="ECO:0000256" key="5">
    <source>
        <dbReference type="ARBA" id="ARBA00023136"/>
    </source>
</evidence>
<keyword evidence="3 9" id="KW-0812">Transmembrane</keyword>
<evidence type="ECO:0000313" key="11">
    <source>
        <dbReference type="Proteomes" id="UP001152320"/>
    </source>
</evidence>
<evidence type="ECO:0000256" key="1">
    <source>
        <dbReference type="ARBA" id="ARBA00004651"/>
    </source>
</evidence>
<dbReference type="OrthoDB" id="8887313at2759"/>
<comment type="subcellular location">
    <subcellularLocation>
        <location evidence="1">Cell membrane</location>
        <topology evidence="1">Multi-pass membrane protein</topology>
    </subcellularLocation>
</comment>
<keyword evidence="5 7" id="KW-0472">Membrane</keyword>
<feature type="transmembrane region" description="Helical" evidence="9">
    <location>
        <begin position="241"/>
        <end position="261"/>
    </location>
</feature>
<feature type="compositionally biased region" description="Basic residues" evidence="8">
    <location>
        <begin position="62"/>
        <end position="73"/>
    </location>
</feature>
<feature type="transmembrane region" description="Helical" evidence="9">
    <location>
        <begin position="281"/>
        <end position="301"/>
    </location>
</feature>
<evidence type="ECO:0000256" key="7">
    <source>
        <dbReference type="PIRNR" id="PIRNR007991"/>
    </source>
</evidence>
<organism evidence="10 11">
    <name type="scientific">Holothuria leucospilota</name>
    <name type="common">Black long sea cucumber</name>
    <name type="synonym">Mertensiothuria leucospilota</name>
    <dbReference type="NCBI Taxonomy" id="206669"/>
    <lineage>
        <taxon>Eukaryota</taxon>
        <taxon>Metazoa</taxon>
        <taxon>Echinodermata</taxon>
        <taxon>Eleutherozoa</taxon>
        <taxon>Echinozoa</taxon>
        <taxon>Holothuroidea</taxon>
        <taxon>Aspidochirotacea</taxon>
        <taxon>Aspidochirotida</taxon>
        <taxon>Holothuriidae</taxon>
        <taxon>Holothuria</taxon>
    </lineage>
</organism>
<comment type="similarity">
    <text evidence="6 7">Belongs to the Vang family.</text>
</comment>
<feature type="compositionally biased region" description="Acidic residues" evidence="8">
    <location>
        <begin position="1"/>
        <end position="10"/>
    </location>
</feature>
<accession>A0A9Q1BZ14</accession>
<keyword evidence="11" id="KW-1185">Reference proteome</keyword>
<feature type="transmembrane region" description="Helical" evidence="9">
    <location>
        <begin position="210"/>
        <end position="229"/>
    </location>
</feature>
<evidence type="ECO:0000256" key="8">
    <source>
        <dbReference type="SAM" id="MobiDB-lite"/>
    </source>
</evidence>
<evidence type="ECO:0000256" key="3">
    <source>
        <dbReference type="ARBA" id="ARBA00022692"/>
    </source>
</evidence>
<sequence length="584" mass="66168">MDPENPETSDDGGFLAAAEAANHNNSAAVTDNPGNVSPTKSSPGKSSRKNRGKESDEESQKSHRSKKGKKSRHRDADTTDYDSDRSRRSHRRSRVDGDNKSVNFSSAALTTDSEREEVIEVQILPQDDNWGDNTTAVTSGTSERSWSDLDISRLGRPLERRNAGFDCHKYFGYVIAAGLGLAAFLSPVAFVIIPNTMWVPEECGTTCDGLFISMAFKLFILAIGTWALFIRKPRYALPRLFVYRLVVLGLVLVLLVAYWLFYGVRVIIPGETDYQGTVQYAVSLVDALLFVHYVAVILLELRQLQPAYMIKVVRSPDGASKYYTIGQLSIQRAAIWILEQYYRDFQIYNPHLLHVPTSRTASKANKFKFYNVDGGGGNESITGRARAVMAQEGRRKESGVGRNDRFYEEQEYDRRVKKRKARLELATEDAFTHIKRLHEDRGASHVMDPTEAAQAIFPSIARSLQKYLRVTRQQPRWNMDTVIRHLATCISYNMGPKAFLEAFFVPGPPVVDSIRDSSSSQTWELISDTLVSRSLCEGTTFQLRHREIQLQVYIMKIPHFKLNEEAYDYKNNRFTLRLQSETSV</sequence>
<feature type="compositionally biased region" description="Polar residues" evidence="8">
    <location>
        <begin position="32"/>
        <end position="45"/>
    </location>
</feature>
<comment type="caution">
    <text evidence="10">The sequence shown here is derived from an EMBL/GenBank/DDBJ whole genome shotgun (WGS) entry which is preliminary data.</text>
</comment>
<evidence type="ECO:0000256" key="6">
    <source>
        <dbReference type="ARBA" id="ARBA00025718"/>
    </source>
</evidence>
<dbReference type="InterPro" id="IPR009539">
    <property type="entry name" value="VANGL"/>
</dbReference>
<feature type="transmembrane region" description="Helical" evidence="9">
    <location>
        <begin position="170"/>
        <end position="190"/>
    </location>
</feature>
<dbReference type="AlphaFoldDB" id="A0A9Q1BZ14"/>
<evidence type="ECO:0000313" key="10">
    <source>
        <dbReference type="EMBL" id="KAJ8035258.1"/>
    </source>
</evidence>
<evidence type="ECO:0000256" key="4">
    <source>
        <dbReference type="ARBA" id="ARBA00022989"/>
    </source>
</evidence>
<evidence type="ECO:0000256" key="9">
    <source>
        <dbReference type="SAM" id="Phobius"/>
    </source>
</evidence>
<feature type="compositionally biased region" description="Basic and acidic residues" evidence="8">
    <location>
        <begin position="52"/>
        <end position="61"/>
    </location>
</feature>
<name>A0A9Q1BZ14_HOLLE</name>